<dbReference type="PANTHER" id="PTHR22930:SF85">
    <property type="entry name" value="GH03217P-RELATED"/>
    <property type="match status" value="1"/>
</dbReference>
<keyword evidence="7" id="KW-0539">Nucleus</keyword>
<keyword evidence="5" id="KW-0479">Metal-binding</keyword>
<evidence type="ECO:0000256" key="3">
    <source>
        <dbReference type="ARBA" id="ARBA00006958"/>
    </source>
</evidence>
<dbReference type="AlphaFoldDB" id="A0A443QBU0"/>
<dbReference type="Pfam" id="PF13359">
    <property type="entry name" value="DDE_Tnp_4"/>
    <property type="match status" value="1"/>
</dbReference>
<dbReference type="InterPro" id="IPR027806">
    <property type="entry name" value="HARBI1_dom"/>
</dbReference>
<comment type="caution">
    <text evidence="9">The sequence shown here is derived from an EMBL/GenBank/DDBJ whole genome shotgun (WGS) entry which is preliminary data.</text>
</comment>
<keyword evidence="10" id="KW-1185">Reference proteome</keyword>
<reference evidence="9 10" key="1">
    <citation type="journal article" date="2018" name="Gigascience">
        <title>Genomes of trombidid mites reveal novel predicted allergens and laterally-transferred genes associated with secondary metabolism.</title>
        <authorList>
            <person name="Dong X."/>
            <person name="Chaisiri K."/>
            <person name="Xia D."/>
            <person name="Armstrong S.D."/>
            <person name="Fang Y."/>
            <person name="Donnelly M.J."/>
            <person name="Kadowaki T."/>
            <person name="McGarry J.W."/>
            <person name="Darby A.C."/>
            <person name="Makepeace B.L."/>
        </authorList>
    </citation>
    <scope>NUCLEOTIDE SEQUENCE [LARGE SCALE GENOMIC DNA]</scope>
    <source>
        <strain evidence="9">UoL-WK</strain>
    </source>
</reference>
<dbReference type="EMBL" id="NCKU01011315">
    <property type="protein sequence ID" value="RWS00485.1"/>
    <property type="molecule type" value="Genomic_DNA"/>
</dbReference>
<dbReference type="GO" id="GO:0004518">
    <property type="term" value="F:nuclease activity"/>
    <property type="evidence" value="ECO:0007669"/>
    <property type="project" value="UniProtKB-KW"/>
</dbReference>
<comment type="subcellular location">
    <subcellularLocation>
        <location evidence="2">Nucleus</location>
    </subcellularLocation>
</comment>
<dbReference type="GO" id="GO:0046872">
    <property type="term" value="F:metal ion binding"/>
    <property type="evidence" value="ECO:0007669"/>
    <property type="project" value="UniProtKB-KW"/>
</dbReference>
<evidence type="ECO:0000256" key="5">
    <source>
        <dbReference type="ARBA" id="ARBA00022723"/>
    </source>
</evidence>
<organism evidence="9 10">
    <name type="scientific">Dinothrombium tinctorium</name>
    <dbReference type="NCBI Taxonomy" id="1965070"/>
    <lineage>
        <taxon>Eukaryota</taxon>
        <taxon>Metazoa</taxon>
        <taxon>Ecdysozoa</taxon>
        <taxon>Arthropoda</taxon>
        <taxon>Chelicerata</taxon>
        <taxon>Arachnida</taxon>
        <taxon>Acari</taxon>
        <taxon>Acariformes</taxon>
        <taxon>Trombidiformes</taxon>
        <taxon>Prostigmata</taxon>
        <taxon>Anystina</taxon>
        <taxon>Parasitengona</taxon>
        <taxon>Trombidioidea</taxon>
        <taxon>Trombidiidae</taxon>
        <taxon>Dinothrombium</taxon>
    </lineage>
</organism>
<evidence type="ECO:0000256" key="4">
    <source>
        <dbReference type="ARBA" id="ARBA00022722"/>
    </source>
</evidence>
<evidence type="ECO:0000256" key="6">
    <source>
        <dbReference type="ARBA" id="ARBA00022801"/>
    </source>
</evidence>
<dbReference type="STRING" id="1965070.A0A443QBU0"/>
<comment type="similarity">
    <text evidence="3">Belongs to the HARBI1 family.</text>
</comment>
<proteinExistence type="inferred from homology"/>
<evidence type="ECO:0000256" key="1">
    <source>
        <dbReference type="ARBA" id="ARBA00001968"/>
    </source>
</evidence>
<sequence>MEELDTLDLIDSVEKPTKRRHPSFTKTCVASYDEMQFKRRFRMSKKSFWELLKKVENEMNNGNDRRMKTSIEVQLLATLRFFATGSFQEVQGDLIGLTQPTISRILKRISACIAKMSGKYIKFPKPNETAMIKAKFKEIGGFPGVIGAIDGTHIEVKVPKNLQERFRNRKNRVSINVQAVVDANMKFTNLVARWPGSVHDSRIFRNSELMNILENQNYEGHLLGDSAYPCKKYLLTPLVSPNTLAELRYQNAHVKTRNVVERTFGAWKSKFNCLHIPLRLKLQTSLTVIVACGVLWNFLIDEKDDTEFESVEEIDYASIRGTNCGDSSGFSKRNSLINSYFNATNIQ</sequence>
<accession>A0A443QBU0</accession>
<dbReference type="GO" id="GO:0016787">
    <property type="term" value="F:hydrolase activity"/>
    <property type="evidence" value="ECO:0007669"/>
    <property type="project" value="UniProtKB-KW"/>
</dbReference>
<comment type="cofactor">
    <cofactor evidence="1">
        <name>a divalent metal cation</name>
        <dbReference type="ChEBI" id="CHEBI:60240"/>
    </cofactor>
</comment>
<name>A0A443QBU0_9ACAR</name>
<evidence type="ECO:0000256" key="2">
    <source>
        <dbReference type="ARBA" id="ARBA00004123"/>
    </source>
</evidence>
<dbReference type="GO" id="GO:0005634">
    <property type="term" value="C:nucleus"/>
    <property type="evidence" value="ECO:0007669"/>
    <property type="project" value="UniProtKB-SubCell"/>
</dbReference>
<evidence type="ECO:0000313" key="9">
    <source>
        <dbReference type="EMBL" id="RWS00485.1"/>
    </source>
</evidence>
<protein>
    <submittedName>
        <fullName evidence="9">Putative nuclease HARBI1-like protein</fullName>
    </submittedName>
</protein>
<evidence type="ECO:0000256" key="7">
    <source>
        <dbReference type="ARBA" id="ARBA00023242"/>
    </source>
</evidence>
<keyword evidence="6" id="KW-0378">Hydrolase</keyword>
<feature type="domain" description="DDE Tnp4" evidence="8">
    <location>
        <begin position="149"/>
        <end position="297"/>
    </location>
</feature>
<gene>
    <name evidence="9" type="ORF">B4U79_10099</name>
</gene>
<dbReference type="PANTHER" id="PTHR22930">
    <property type="match status" value="1"/>
</dbReference>
<dbReference type="InterPro" id="IPR045249">
    <property type="entry name" value="HARBI1-like"/>
</dbReference>
<dbReference type="Proteomes" id="UP000285301">
    <property type="component" value="Unassembled WGS sequence"/>
</dbReference>
<evidence type="ECO:0000313" key="10">
    <source>
        <dbReference type="Proteomes" id="UP000285301"/>
    </source>
</evidence>
<dbReference type="OrthoDB" id="6503407at2759"/>
<evidence type="ECO:0000259" key="8">
    <source>
        <dbReference type="Pfam" id="PF13359"/>
    </source>
</evidence>
<keyword evidence="4" id="KW-0540">Nuclease</keyword>